<dbReference type="AlphaFoldDB" id="A0A317EQL4"/>
<dbReference type="Gene3D" id="1.10.3290.10">
    <property type="entry name" value="Fido-like domain"/>
    <property type="match status" value="1"/>
</dbReference>
<reference evidence="4 5" key="1">
    <citation type="submission" date="2018-05" db="EMBL/GenBank/DDBJ databases">
        <title>Pedobacter paludis sp. nov., isolated from wetland soil.</title>
        <authorList>
            <person name="Zhang Y."/>
            <person name="Wang G."/>
        </authorList>
    </citation>
    <scope>NUCLEOTIDE SEQUENCE [LARGE SCALE GENOMIC DNA]</scope>
    <source>
        <strain evidence="4 5">KCTC22721</strain>
    </source>
</reference>
<keyword evidence="2" id="KW-0067">ATP-binding</keyword>
<dbReference type="InterPro" id="IPR036597">
    <property type="entry name" value="Fido-like_dom_sf"/>
</dbReference>
<evidence type="ECO:0000259" key="3">
    <source>
        <dbReference type="PROSITE" id="PS51459"/>
    </source>
</evidence>
<gene>
    <name evidence="4" type="ORF">DHW03_03770</name>
</gene>
<name>A0A317EQL4_9SPHI</name>
<dbReference type="OrthoDB" id="9814400at2"/>
<feature type="active site" evidence="1">
    <location>
        <position position="304"/>
    </location>
</feature>
<evidence type="ECO:0000313" key="4">
    <source>
        <dbReference type="EMBL" id="PWS28964.1"/>
    </source>
</evidence>
<dbReference type="PANTHER" id="PTHR13504">
    <property type="entry name" value="FIDO DOMAIN-CONTAINING PROTEIN DDB_G0283145"/>
    <property type="match status" value="1"/>
</dbReference>
<organism evidence="4 5">
    <name type="scientific">Pedobacter yonginense</name>
    <dbReference type="NCBI Taxonomy" id="651869"/>
    <lineage>
        <taxon>Bacteria</taxon>
        <taxon>Pseudomonadati</taxon>
        <taxon>Bacteroidota</taxon>
        <taxon>Sphingobacteriia</taxon>
        <taxon>Sphingobacteriales</taxon>
        <taxon>Sphingobacteriaceae</taxon>
        <taxon>Pedobacter</taxon>
    </lineage>
</organism>
<evidence type="ECO:0000313" key="5">
    <source>
        <dbReference type="Proteomes" id="UP000245379"/>
    </source>
</evidence>
<dbReference type="Proteomes" id="UP000245379">
    <property type="component" value="Unassembled WGS sequence"/>
</dbReference>
<dbReference type="InterPro" id="IPR003812">
    <property type="entry name" value="Fido"/>
</dbReference>
<proteinExistence type="predicted"/>
<dbReference type="InterPro" id="IPR040198">
    <property type="entry name" value="Fido_containing"/>
</dbReference>
<dbReference type="PROSITE" id="PS51459">
    <property type="entry name" value="FIDO"/>
    <property type="match status" value="1"/>
</dbReference>
<dbReference type="GO" id="GO:0005524">
    <property type="term" value="F:ATP binding"/>
    <property type="evidence" value="ECO:0007669"/>
    <property type="project" value="UniProtKB-KW"/>
</dbReference>
<dbReference type="SUPFAM" id="SSF140931">
    <property type="entry name" value="Fic-like"/>
    <property type="match status" value="1"/>
</dbReference>
<feature type="binding site" evidence="2">
    <location>
        <begin position="251"/>
        <end position="261"/>
    </location>
    <ligand>
        <name>ATP</name>
        <dbReference type="ChEBI" id="CHEBI:30616"/>
    </ligand>
</feature>
<accession>A0A317EQL4</accession>
<dbReference type="PANTHER" id="PTHR13504:SF38">
    <property type="entry name" value="FIDO DOMAIN-CONTAINING PROTEIN"/>
    <property type="match status" value="1"/>
</dbReference>
<sequence>MYLCVLLNIQTLCQSIYCNRDIYIKNNLRNDVNFVNFKRQFNNVGMKLEKPPFIEINIDYLKRVWKGDFDDFLSKADEGYYYWDDLKYKKVTPFEDPVKNWTLIKSYRSSKYENIVLGKYKFNYFLSSYISKNLHDFDSKLLGGLQKNPILSSDRDEFLRNSLLEEAVASSQVEGAATTTKVAREMLKSGRSPRNESEQMIFNNLRAIQYINEFLDIPIDFKLIIELHKRMTANTEAEKYSGNFRTSEVYVTDHLDGEVAHIPPHWEEVELLMQQLCDFINDDQHFIHPIVKASMIHFLIGFIHPFIDGNGRTSRALFYWYLLKKGYVLVKNISISRVILESRTQYDKAFLKTEYDDNDLNYFISYSVKNIKVAFEKLVKYRDRKSEERKQANTISYELLSRGLNKRQADLIGYLYLKDKNTITLNSYAREHQIVRQTASKDINELIKMGLISESKSSKPYSYFLSDSKVIENFIR</sequence>
<evidence type="ECO:0000256" key="1">
    <source>
        <dbReference type="PIRSR" id="PIRSR640198-1"/>
    </source>
</evidence>
<dbReference type="EMBL" id="QGNZ01000001">
    <property type="protein sequence ID" value="PWS28964.1"/>
    <property type="molecule type" value="Genomic_DNA"/>
</dbReference>
<protein>
    <submittedName>
        <fullName evidence="4">Cell filamentation protein Fic</fullName>
    </submittedName>
</protein>
<evidence type="ECO:0000256" key="2">
    <source>
        <dbReference type="PIRSR" id="PIRSR640198-2"/>
    </source>
</evidence>
<feature type="domain" description="Fido" evidence="3">
    <location>
        <begin position="219"/>
        <end position="369"/>
    </location>
</feature>
<feature type="binding site" evidence="2">
    <location>
        <begin position="308"/>
        <end position="315"/>
    </location>
    <ligand>
        <name>ATP</name>
        <dbReference type="ChEBI" id="CHEBI:30616"/>
    </ligand>
</feature>
<keyword evidence="5" id="KW-1185">Reference proteome</keyword>
<dbReference type="Pfam" id="PF02661">
    <property type="entry name" value="Fic"/>
    <property type="match status" value="1"/>
</dbReference>
<keyword evidence="2" id="KW-0547">Nucleotide-binding</keyword>
<comment type="caution">
    <text evidence="4">The sequence shown here is derived from an EMBL/GenBank/DDBJ whole genome shotgun (WGS) entry which is preliminary data.</text>
</comment>